<dbReference type="Proteomes" id="UP001140094">
    <property type="component" value="Unassembled WGS sequence"/>
</dbReference>
<keyword evidence="2" id="KW-1185">Reference proteome</keyword>
<sequence length="112" mass="12995">MQYDDSEAWMEYDANTIMFAHEDDDMGYWPAPSRHHVQIVDQTADLETDEQWHLSEFDWGAEPLELRLAAAIGVTEYCSLAVTDLMTNSVFFAVDERQIFLFKYPDPVAHCE</sequence>
<reference evidence="1" key="1">
    <citation type="submission" date="2022-07" db="EMBL/GenBank/DDBJ databases">
        <title>Phylogenomic reconstructions and comparative analyses of Kickxellomycotina fungi.</title>
        <authorList>
            <person name="Reynolds N.K."/>
            <person name="Stajich J.E."/>
            <person name="Barry K."/>
            <person name="Grigoriev I.V."/>
            <person name="Crous P."/>
            <person name="Smith M.E."/>
        </authorList>
    </citation>
    <scope>NUCLEOTIDE SEQUENCE</scope>
    <source>
        <strain evidence="1">NRRL 1565</strain>
    </source>
</reference>
<comment type="caution">
    <text evidence="1">The sequence shown here is derived from an EMBL/GenBank/DDBJ whole genome shotgun (WGS) entry which is preliminary data.</text>
</comment>
<protein>
    <submittedName>
        <fullName evidence="1">Uncharacterized protein</fullName>
    </submittedName>
</protein>
<dbReference type="AlphaFoldDB" id="A0A9W8HNV3"/>
<proteinExistence type="predicted"/>
<evidence type="ECO:0000313" key="2">
    <source>
        <dbReference type="Proteomes" id="UP001140094"/>
    </source>
</evidence>
<accession>A0A9W8HNV3</accession>
<dbReference type="EMBL" id="JANBUO010002164">
    <property type="protein sequence ID" value="KAJ2795526.1"/>
    <property type="molecule type" value="Genomic_DNA"/>
</dbReference>
<name>A0A9W8HNV3_9FUNG</name>
<organism evidence="1 2">
    <name type="scientific">Coemansia guatemalensis</name>
    <dbReference type="NCBI Taxonomy" id="2761395"/>
    <lineage>
        <taxon>Eukaryota</taxon>
        <taxon>Fungi</taxon>
        <taxon>Fungi incertae sedis</taxon>
        <taxon>Zoopagomycota</taxon>
        <taxon>Kickxellomycotina</taxon>
        <taxon>Kickxellomycetes</taxon>
        <taxon>Kickxellales</taxon>
        <taxon>Kickxellaceae</taxon>
        <taxon>Coemansia</taxon>
    </lineage>
</organism>
<gene>
    <name evidence="1" type="ORF">H4R20_005850</name>
</gene>
<evidence type="ECO:0000313" key="1">
    <source>
        <dbReference type="EMBL" id="KAJ2795526.1"/>
    </source>
</evidence>